<accession>A0A9D2PIM1</accession>
<protein>
    <submittedName>
        <fullName evidence="1">Uncharacterized protein</fullName>
    </submittedName>
</protein>
<evidence type="ECO:0000313" key="2">
    <source>
        <dbReference type="Proteomes" id="UP000823904"/>
    </source>
</evidence>
<dbReference type="Proteomes" id="UP000823904">
    <property type="component" value="Unassembled WGS sequence"/>
</dbReference>
<comment type="caution">
    <text evidence="1">The sequence shown here is derived from an EMBL/GenBank/DDBJ whole genome shotgun (WGS) entry which is preliminary data.</text>
</comment>
<gene>
    <name evidence="1" type="ORF">H9754_13055</name>
</gene>
<sequence length="145" mass="16755">MNFLQHYEEEGRSSLSVCFCLLDQMSAEDEGSLHAIQREMTESSMKIRQSYVFGDQTVNGSEFTEFRSGFYTKVERGAQTYPDSEALLLAAGMIRKETQKYGQTSEHANLIMILGEKAEERQDEDYRRVRDWLEQEAETIGFDIL</sequence>
<dbReference type="EMBL" id="DWWD01000048">
    <property type="protein sequence ID" value="HJC51475.1"/>
    <property type="molecule type" value="Genomic_DNA"/>
</dbReference>
<reference evidence="1" key="1">
    <citation type="journal article" date="2021" name="PeerJ">
        <title>Extensive microbial diversity within the chicken gut microbiome revealed by metagenomics and culture.</title>
        <authorList>
            <person name="Gilroy R."/>
            <person name="Ravi A."/>
            <person name="Getino M."/>
            <person name="Pursley I."/>
            <person name="Horton D.L."/>
            <person name="Alikhan N.F."/>
            <person name="Baker D."/>
            <person name="Gharbi K."/>
            <person name="Hall N."/>
            <person name="Watson M."/>
            <person name="Adriaenssens E.M."/>
            <person name="Foster-Nyarko E."/>
            <person name="Jarju S."/>
            <person name="Secka A."/>
            <person name="Antonio M."/>
            <person name="Oren A."/>
            <person name="Chaudhuri R.R."/>
            <person name="La Ragione R."/>
            <person name="Hildebrand F."/>
            <person name="Pallen M.J."/>
        </authorList>
    </citation>
    <scope>NUCLEOTIDE SEQUENCE</scope>
    <source>
        <strain evidence="1">ChiSjej3B21-8574</strain>
    </source>
</reference>
<dbReference type="AlphaFoldDB" id="A0A9D2PIM1"/>
<name>A0A9D2PIM1_9FIRM</name>
<reference evidence="1" key="2">
    <citation type="submission" date="2021-04" db="EMBL/GenBank/DDBJ databases">
        <authorList>
            <person name="Gilroy R."/>
        </authorList>
    </citation>
    <scope>NUCLEOTIDE SEQUENCE</scope>
    <source>
        <strain evidence="1">ChiSjej3B21-8574</strain>
    </source>
</reference>
<evidence type="ECO:0000313" key="1">
    <source>
        <dbReference type="EMBL" id="HJC51475.1"/>
    </source>
</evidence>
<proteinExistence type="predicted"/>
<organism evidence="1 2">
    <name type="scientific">Candidatus Anaerostipes avistercoris</name>
    <dbReference type="NCBI Taxonomy" id="2838462"/>
    <lineage>
        <taxon>Bacteria</taxon>
        <taxon>Bacillati</taxon>
        <taxon>Bacillota</taxon>
        <taxon>Clostridia</taxon>
        <taxon>Lachnospirales</taxon>
        <taxon>Lachnospiraceae</taxon>
        <taxon>Anaerostipes</taxon>
    </lineage>
</organism>